<protein>
    <recommendedName>
        <fullName evidence="3">F-box domain-containing protein</fullName>
    </recommendedName>
</protein>
<sequence>MHRPTNPPNRLNTLPPELIRRIAYHTHPRTVAKLRLLSQTTTQAISERDLKSIITLSNPETLRQIAYYTPAETVSTLRTAWEQT</sequence>
<dbReference type="Proteomes" id="UP001212841">
    <property type="component" value="Unassembled WGS sequence"/>
</dbReference>
<proteinExistence type="predicted"/>
<evidence type="ECO:0008006" key="3">
    <source>
        <dbReference type="Google" id="ProtNLM"/>
    </source>
</evidence>
<keyword evidence="2" id="KW-1185">Reference proteome</keyword>
<comment type="caution">
    <text evidence="1">The sequence shown here is derived from an EMBL/GenBank/DDBJ whole genome shotgun (WGS) entry which is preliminary data.</text>
</comment>
<dbReference type="AlphaFoldDB" id="A0AAD5SG43"/>
<evidence type="ECO:0000313" key="2">
    <source>
        <dbReference type="Proteomes" id="UP001212841"/>
    </source>
</evidence>
<dbReference type="EMBL" id="JADGJD010000129">
    <property type="protein sequence ID" value="KAJ3054563.1"/>
    <property type="molecule type" value="Genomic_DNA"/>
</dbReference>
<reference evidence="1" key="1">
    <citation type="submission" date="2020-05" db="EMBL/GenBank/DDBJ databases">
        <title>Phylogenomic resolution of chytrid fungi.</title>
        <authorList>
            <person name="Stajich J.E."/>
            <person name="Amses K."/>
            <person name="Simmons R."/>
            <person name="Seto K."/>
            <person name="Myers J."/>
            <person name="Bonds A."/>
            <person name="Quandt C.A."/>
            <person name="Barry K."/>
            <person name="Liu P."/>
            <person name="Grigoriev I."/>
            <person name="Longcore J.E."/>
            <person name="James T.Y."/>
        </authorList>
    </citation>
    <scope>NUCLEOTIDE SEQUENCE</scope>
    <source>
        <strain evidence="1">JEL0318</strain>
    </source>
</reference>
<accession>A0AAD5SG43</accession>
<gene>
    <name evidence="1" type="ORF">HK097_001447</name>
</gene>
<evidence type="ECO:0000313" key="1">
    <source>
        <dbReference type="EMBL" id="KAJ3054563.1"/>
    </source>
</evidence>
<name>A0AAD5SG43_9FUNG</name>
<organism evidence="1 2">
    <name type="scientific">Rhizophlyctis rosea</name>
    <dbReference type="NCBI Taxonomy" id="64517"/>
    <lineage>
        <taxon>Eukaryota</taxon>
        <taxon>Fungi</taxon>
        <taxon>Fungi incertae sedis</taxon>
        <taxon>Chytridiomycota</taxon>
        <taxon>Chytridiomycota incertae sedis</taxon>
        <taxon>Chytridiomycetes</taxon>
        <taxon>Rhizophlyctidales</taxon>
        <taxon>Rhizophlyctidaceae</taxon>
        <taxon>Rhizophlyctis</taxon>
    </lineage>
</organism>